<accession>A0ABT4APE1</accession>
<comment type="caution">
    <text evidence="1">The sequence shown here is derived from an EMBL/GenBank/DDBJ whole genome shotgun (WGS) entry which is preliminary data.</text>
</comment>
<keyword evidence="2" id="KW-1185">Reference proteome</keyword>
<name>A0ABT4APE1_9BACT</name>
<protein>
    <submittedName>
        <fullName evidence="1">Uncharacterized protein</fullName>
    </submittedName>
</protein>
<organism evidence="1 2">
    <name type="scientific">Archangium lansingense</name>
    <dbReference type="NCBI Taxonomy" id="2995310"/>
    <lineage>
        <taxon>Bacteria</taxon>
        <taxon>Pseudomonadati</taxon>
        <taxon>Myxococcota</taxon>
        <taxon>Myxococcia</taxon>
        <taxon>Myxococcales</taxon>
        <taxon>Cystobacterineae</taxon>
        <taxon>Archangiaceae</taxon>
        <taxon>Archangium</taxon>
    </lineage>
</organism>
<gene>
    <name evidence="1" type="ORF">OV287_54830</name>
</gene>
<proteinExistence type="predicted"/>
<dbReference type="RefSeq" id="WP_267542073.1">
    <property type="nucleotide sequence ID" value="NZ_JAPNKA010000001.1"/>
</dbReference>
<dbReference type="EMBL" id="JAPNKA010000001">
    <property type="protein sequence ID" value="MCY1083548.1"/>
    <property type="molecule type" value="Genomic_DNA"/>
</dbReference>
<dbReference type="Proteomes" id="UP001207654">
    <property type="component" value="Unassembled WGS sequence"/>
</dbReference>
<reference evidence="1 2" key="1">
    <citation type="submission" date="2022-11" db="EMBL/GenBank/DDBJ databases">
        <title>Minimal conservation of predation-associated metabolite biosynthetic gene clusters underscores biosynthetic potential of Myxococcota including descriptions for ten novel species: Archangium lansinium sp. nov., Myxococcus landrumus sp. nov., Nannocystis bai.</title>
        <authorList>
            <person name="Ahearne A."/>
            <person name="Stevens C."/>
            <person name="Phillips K."/>
        </authorList>
    </citation>
    <scope>NUCLEOTIDE SEQUENCE [LARGE SCALE GENOMIC DNA]</scope>
    <source>
        <strain evidence="1 2">MIWBW</strain>
    </source>
</reference>
<sequence>MNNPLFTGDGRYALGMSFAIEEIVPEMMQSFKDMADPEVIKASLYCDRLRDAMKGCRSPQQCREGLTEELRRLAREIATEGTHLNKLVTRTE</sequence>
<evidence type="ECO:0000313" key="1">
    <source>
        <dbReference type="EMBL" id="MCY1083548.1"/>
    </source>
</evidence>
<evidence type="ECO:0000313" key="2">
    <source>
        <dbReference type="Proteomes" id="UP001207654"/>
    </source>
</evidence>